<dbReference type="InterPro" id="IPR005829">
    <property type="entry name" value="Sugar_transporter_CS"/>
</dbReference>
<gene>
    <name evidence="10" type="primary">SNF3</name>
    <name evidence="10" type="ORF">AWJ20_5344</name>
</gene>
<dbReference type="Pfam" id="PF00083">
    <property type="entry name" value="Sugar_tr"/>
    <property type="match status" value="1"/>
</dbReference>
<evidence type="ECO:0000313" key="11">
    <source>
        <dbReference type="Proteomes" id="UP000189580"/>
    </source>
</evidence>
<evidence type="ECO:0000256" key="2">
    <source>
        <dbReference type="ARBA" id="ARBA00010992"/>
    </source>
</evidence>
<evidence type="ECO:0000256" key="8">
    <source>
        <dbReference type="SAM" id="Phobius"/>
    </source>
</evidence>
<feature type="transmembrane region" description="Helical" evidence="8">
    <location>
        <begin position="12"/>
        <end position="34"/>
    </location>
</feature>
<dbReference type="PROSITE" id="PS50850">
    <property type="entry name" value="MFS"/>
    <property type="match status" value="1"/>
</dbReference>
<dbReference type="CDD" id="cd17356">
    <property type="entry name" value="MFS_HXT"/>
    <property type="match status" value="1"/>
</dbReference>
<dbReference type="InterPro" id="IPR036259">
    <property type="entry name" value="MFS_trans_sf"/>
</dbReference>
<comment type="similarity">
    <text evidence="2 7">Belongs to the major facilitator superfamily. Sugar transporter (TC 2.A.1.1) family.</text>
</comment>
<evidence type="ECO:0000256" key="6">
    <source>
        <dbReference type="ARBA" id="ARBA00023136"/>
    </source>
</evidence>
<evidence type="ECO:0000256" key="7">
    <source>
        <dbReference type="RuleBase" id="RU003346"/>
    </source>
</evidence>
<feature type="transmembrane region" description="Helical" evidence="8">
    <location>
        <begin position="447"/>
        <end position="465"/>
    </location>
</feature>
<feature type="transmembrane region" description="Helical" evidence="8">
    <location>
        <begin position="415"/>
        <end position="435"/>
    </location>
</feature>
<dbReference type="InterPro" id="IPR050360">
    <property type="entry name" value="MFS_Sugar_Transporters"/>
</dbReference>
<feature type="domain" description="Major facilitator superfamily (MFS) profile" evidence="9">
    <location>
        <begin position="12"/>
        <end position="469"/>
    </location>
</feature>
<protein>
    <submittedName>
        <fullName evidence="10">Snf3p</fullName>
    </submittedName>
</protein>
<dbReference type="Gene3D" id="1.20.1250.20">
    <property type="entry name" value="MFS general substrate transporter like domains"/>
    <property type="match status" value="1"/>
</dbReference>
<dbReference type="FunFam" id="1.20.1250.20:FF:000026">
    <property type="entry name" value="MFS quinate transporter QutD"/>
    <property type="match status" value="1"/>
</dbReference>
<dbReference type="GO" id="GO:0016020">
    <property type="term" value="C:membrane"/>
    <property type="evidence" value="ECO:0007669"/>
    <property type="project" value="UniProtKB-SubCell"/>
</dbReference>
<keyword evidence="6 8" id="KW-0472">Membrane</keyword>
<feature type="transmembrane region" description="Helical" evidence="8">
    <location>
        <begin position="307"/>
        <end position="324"/>
    </location>
</feature>
<dbReference type="RefSeq" id="XP_018736848.1">
    <property type="nucleotide sequence ID" value="XM_018882476.1"/>
</dbReference>
<feature type="transmembrane region" description="Helical" evidence="8">
    <location>
        <begin position="145"/>
        <end position="165"/>
    </location>
</feature>
<comment type="subcellular location">
    <subcellularLocation>
        <location evidence="1">Membrane</location>
        <topology evidence="1">Multi-pass membrane protein</topology>
    </subcellularLocation>
</comment>
<keyword evidence="3 7" id="KW-0813">Transport</keyword>
<keyword evidence="11" id="KW-1185">Reference proteome</keyword>
<keyword evidence="4 8" id="KW-0812">Transmembrane</keyword>
<feature type="transmembrane region" description="Helical" evidence="8">
    <location>
        <begin position="331"/>
        <end position="353"/>
    </location>
</feature>
<dbReference type="PANTHER" id="PTHR48022:SF7">
    <property type="entry name" value="MAJOR FACILITATOR SUPERFAMILY (MFS) PROFILE DOMAIN-CONTAINING PROTEIN-RELATED"/>
    <property type="match status" value="1"/>
</dbReference>
<proteinExistence type="inferred from homology"/>
<dbReference type="OrthoDB" id="4142200at2759"/>
<dbReference type="NCBIfam" id="TIGR00879">
    <property type="entry name" value="SP"/>
    <property type="match status" value="1"/>
</dbReference>
<evidence type="ECO:0000259" key="9">
    <source>
        <dbReference type="PROSITE" id="PS50850"/>
    </source>
</evidence>
<evidence type="ECO:0000256" key="4">
    <source>
        <dbReference type="ARBA" id="ARBA00022692"/>
    </source>
</evidence>
<dbReference type="SUPFAM" id="SSF103473">
    <property type="entry name" value="MFS general substrate transporter"/>
    <property type="match status" value="1"/>
</dbReference>
<dbReference type="GeneID" id="30037575"/>
<sequence length="532" mass="58330">MAFIRITNPYVVALIATIGGMLFGFDISSVSAFVSQDEYRKAFGFPNSITQGGITAAMSGGSFIGSIISGVLSDKYGRRPTITLSSVIWMVGAAIQCSSGGHSPSGNKAQLIVGRVVAGFAIGLASSQVPVYVAELAPKNIRGRLVGLFQWAVTWGIMIMFYIGYGCSFISGKASFRTAWGIQIVPGFLLFIGTLCLPESPRWLASKDRWEEAIEIIAATQAHGDVNDSDVLIEVEEIKEVIRIDRESQATTILDLFKKDSLNRTMVGIWAQIWQQMTGVNVAMYYVVNIFEMAGYTGNVNLVSSSIQYVLNMVMTVPALLFIDSWGRRPLLLIGGVLMMTWLFAISGLLAVYSNPVDSVDGNTNIRILIPKDRSAASKAVIACSYLFVSSFAPTWGPGIWIYCSEIFPLRQRALANGICASFNWIFNFALALFVPSAFTNITWKTYIIFGVFCVAMIIHVFFLFPETKGKSLEEIDQIWAENIPAWRTANWQPRLPSVSDIKAVNGGRAPTFADKVEGEQEHKEALPETAV</sequence>
<dbReference type="InterPro" id="IPR020846">
    <property type="entry name" value="MFS_dom"/>
</dbReference>
<keyword evidence="5 8" id="KW-1133">Transmembrane helix</keyword>
<feature type="transmembrane region" description="Helical" evidence="8">
    <location>
        <begin position="380"/>
        <end position="403"/>
    </location>
</feature>
<accession>A0A167ER19</accession>
<evidence type="ECO:0000256" key="1">
    <source>
        <dbReference type="ARBA" id="ARBA00004141"/>
    </source>
</evidence>
<dbReference type="PRINTS" id="PR00171">
    <property type="entry name" value="SUGRTRNSPORT"/>
</dbReference>
<dbReference type="InterPro" id="IPR003663">
    <property type="entry name" value="Sugar/inositol_transpt"/>
</dbReference>
<dbReference type="InterPro" id="IPR005828">
    <property type="entry name" value="MFS_sugar_transport-like"/>
</dbReference>
<evidence type="ECO:0000256" key="5">
    <source>
        <dbReference type="ARBA" id="ARBA00022989"/>
    </source>
</evidence>
<dbReference type="PROSITE" id="PS00217">
    <property type="entry name" value="SUGAR_TRANSPORT_2"/>
    <property type="match status" value="1"/>
</dbReference>
<dbReference type="KEGG" id="slb:AWJ20_5344"/>
<dbReference type="Proteomes" id="UP000189580">
    <property type="component" value="Chromosome d"/>
</dbReference>
<dbReference type="GO" id="GO:0005351">
    <property type="term" value="F:carbohydrate:proton symporter activity"/>
    <property type="evidence" value="ECO:0007669"/>
    <property type="project" value="TreeGrafter"/>
</dbReference>
<name>A0A167ER19_9ASCO</name>
<dbReference type="PROSITE" id="PS00216">
    <property type="entry name" value="SUGAR_TRANSPORT_1"/>
    <property type="match status" value="2"/>
</dbReference>
<dbReference type="EMBL" id="CP014502">
    <property type="protein sequence ID" value="ANB14371.1"/>
    <property type="molecule type" value="Genomic_DNA"/>
</dbReference>
<dbReference type="AlphaFoldDB" id="A0A167ER19"/>
<evidence type="ECO:0000256" key="3">
    <source>
        <dbReference type="ARBA" id="ARBA00022448"/>
    </source>
</evidence>
<dbReference type="PANTHER" id="PTHR48022">
    <property type="entry name" value="PLASTIDIC GLUCOSE TRANSPORTER 4"/>
    <property type="match status" value="1"/>
</dbReference>
<organism evidence="10 11">
    <name type="scientific">Sugiyamaella lignohabitans</name>
    <dbReference type="NCBI Taxonomy" id="796027"/>
    <lineage>
        <taxon>Eukaryota</taxon>
        <taxon>Fungi</taxon>
        <taxon>Dikarya</taxon>
        <taxon>Ascomycota</taxon>
        <taxon>Saccharomycotina</taxon>
        <taxon>Dipodascomycetes</taxon>
        <taxon>Dipodascales</taxon>
        <taxon>Trichomonascaceae</taxon>
        <taxon>Sugiyamaella</taxon>
    </lineage>
</organism>
<evidence type="ECO:0000313" key="10">
    <source>
        <dbReference type="EMBL" id="ANB14371.1"/>
    </source>
</evidence>
<feature type="transmembrane region" description="Helical" evidence="8">
    <location>
        <begin position="54"/>
        <end position="72"/>
    </location>
</feature>
<reference evidence="10 11" key="1">
    <citation type="submission" date="2016-02" db="EMBL/GenBank/DDBJ databases">
        <title>Complete genome sequence and transcriptome regulation of the pentose utilising yeast Sugiyamaella lignohabitans.</title>
        <authorList>
            <person name="Bellasio M."/>
            <person name="Peymann A."/>
            <person name="Valli M."/>
            <person name="Sipitzky M."/>
            <person name="Graf A."/>
            <person name="Sauer M."/>
            <person name="Marx H."/>
            <person name="Mattanovich D."/>
        </authorList>
    </citation>
    <scope>NUCLEOTIDE SEQUENCE [LARGE SCALE GENOMIC DNA]</scope>
    <source>
        <strain evidence="10 11">CBS 10342</strain>
    </source>
</reference>
<feature type="transmembrane region" description="Helical" evidence="8">
    <location>
        <begin position="113"/>
        <end position="133"/>
    </location>
</feature>
<feature type="transmembrane region" description="Helical" evidence="8">
    <location>
        <begin position="267"/>
        <end position="287"/>
    </location>
</feature>